<protein>
    <recommendedName>
        <fullName evidence="2">DNA-directed DNA polymerase</fullName>
        <ecNumber evidence="2">2.7.7.7</ecNumber>
    </recommendedName>
</protein>
<dbReference type="AlphaFoldDB" id="A0AAV7XT03"/>
<dbReference type="PANTHER" id="PTHR33568:SF3">
    <property type="entry name" value="DNA-DIRECTED DNA POLYMERASE"/>
    <property type="match status" value="1"/>
</dbReference>
<name>A0AAV7XT03_9NEOP</name>
<dbReference type="Proteomes" id="UP001075354">
    <property type="component" value="Chromosome 5"/>
</dbReference>
<dbReference type="SUPFAM" id="SSF56672">
    <property type="entry name" value="DNA/RNA polymerases"/>
    <property type="match status" value="1"/>
</dbReference>
<keyword evidence="11" id="KW-1185">Reference proteome</keyword>
<feature type="domain" description="DNA-directed DNA polymerase family B mitochondria/virus" evidence="9">
    <location>
        <begin position="109"/>
        <end position="205"/>
    </location>
</feature>
<sequence length="228" mass="26371">MCAFRRNFLREGTIGIVPQGGYHGLGKQSYIAMHKAFRLGQKIHTIFTDRGETSVNRYEQTVKLTSLFRRSGYTVTEKWECEWKREMSSDPDVMEYFQAHPTTRVHPLNLRDALCGGRTSALRCYHKADVEKGEKIKMVDVTSEYPNANLRGEYCFGHPEIYMENDPNMPKMADWYGMVKCTVLPPRDLFIPVLPYKINEKLMFPLCRSLARLSPRNYVSLMILVSAN</sequence>
<dbReference type="InterPro" id="IPR043502">
    <property type="entry name" value="DNA/RNA_pol_sf"/>
</dbReference>
<dbReference type="EMBL" id="JAPTSV010000005">
    <property type="protein sequence ID" value="KAJ1528161.1"/>
    <property type="molecule type" value="Genomic_DNA"/>
</dbReference>
<comment type="catalytic activity">
    <reaction evidence="8">
        <text>DNA(n) + a 2'-deoxyribonucleoside 5'-triphosphate = DNA(n+1) + diphosphate</text>
        <dbReference type="Rhea" id="RHEA:22508"/>
        <dbReference type="Rhea" id="RHEA-COMP:17339"/>
        <dbReference type="Rhea" id="RHEA-COMP:17340"/>
        <dbReference type="ChEBI" id="CHEBI:33019"/>
        <dbReference type="ChEBI" id="CHEBI:61560"/>
        <dbReference type="ChEBI" id="CHEBI:173112"/>
        <dbReference type="EC" id="2.7.7.7"/>
    </reaction>
</comment>
<evidence type="ECO:0000259" key="9">
    <source>
        <dbReference type="Pfam" id="PF03175"/>
    </source>
</evidence>
<keyword evidence="5" id="KW-0235">DNA replication</keyword>
<gene>
    <name evidence="10" type="ORF">ONE63_008074</name>
</gene>
<dbReference type="GO" id="GO:0006260">
    <property type="term" value="P:DNA replication"/>
    <property type="evidence" value="ECO:0007669"/>
    <property type="project" value="UniProtKB-KW"/>
</dbReference>
<reference evidence="10" key="1">
    <citation type="submission" date="2022-12" db="EMBL/GenBank/DDBJ databases">
        <title>Chromosome-level genome assembly of the bean flower thrips Megalurothrips usitatus.</title>
        <authorList>
            <person name="Ma L."/>
            <person name="Liu Q."/>
            <person name="Li H."/>
            <person name="Cai W."/>
        </authorList>
    </citation>
    <scope>NUCLEOTIDE SEQUENCE</scope>
    <source>
        <strain evidence="10">Cailab_2022a</strain>
    </source>
</reference>
<dbReference type="GO" id="GO:0000166">
    <property type="term" value="F:nucleotide binding"/>
    <property type="evidence" value="ECO:0007669"/>
    <property type="project" value="InterPro"/>
</dbReference>
<dbReference type="Pfam" id="PF03175">
    <property type="entry name" value="DNA_pol_B_2"/>
    <property type="match status" value="1"/>
</dbReference>
<evidence type="ECO:0000313" key="11">
    <source>
        <dbReference type="Proteomes" id="UP001075354"/>
    </source>
</evidence>
<keyword evidence="7" id="KW-0238">DNA-binding</keyword>
<dbReference type="PANTHER" id="PTHR33568">
    <property type="entry name" value="DNA POLYMERASE"/>
    <property type="match status" value="1"/>
</dbReference>
<dbReference type="GO" id="GO:0003677">
    <property type="term" value="F:DNA binding"/>
    <property type="evidence" value="ECO:0007669"/>
    <property type="project" value="UniProtKB-KW"/>
</dbReference>
<proteinExistence type="inferred from homology"/>
<evidence type="ECO:0000256" key="1">
    <source>
        <dbReference type="ARBA" id="ARBA00005755"/>
    </source>
</evidence>
<evidence type="ECO:0000256" key="8">
    <source>
        <dbReference type="ARBA" id="ARBA00049244"/>
    </source>
</evidence>
<organism evidence="10 11">
    <name type="scientific">Megalurothrips usitatus</name>
    <name type="common">bean blossom thrips</name>
    <dbReference type="NCBI Taxonomy" id="439358"/>
    <lineage>
        <taxon>Eukaryota</taxon>
        <taxon>Metazoa</taxon>
        <taxon>Ecdysozoa</taxon>
        <taxon>Arthropoda</taxon>
        <taxon>Hexapoda</taxon>
        <taxon>Insecta</taxon>
        <taxon>Pterygota</taxon>
        <taxon>Neoptera</taxon>
        <taxon>Paraneoptera</taxon>
        <taxon>Thysanoptera</taxon>
        <taxon>Terebrantia</taxon>
        <taxon>Thripoidea</taxon>
        <taxon>Thripidae</taxon>
        <taxon>Megalurothrips</taxon>
    </lineage>
</organism>
<keyword evidence="4" id="KW-0548">Nucleotidyltransferase</keyword>
<keyword evidence="3" id="KW-0808">Transferase</keyword>
<comment type="similarity">
    <text evidence="1">Belongs to the DNA polymerase type-B family.</text>
</comment>
<dbReference type="EC" id="2.7.7.7" evidence="2"/>
<evidence type="ECO:0000256" key="6">
    <source>
        <dbReference type="ARBA" id="ARBA00022932"/>
    </source>
</evidence>
<keyword evidence="6" id="KW-0239">DNA-directed DNA polymerase</keyword>
<evidence type="ECO:0000256" key="2">
    <source>
        <dbReference type="ARBA" id="ARBA00012417"/>
    </source>
</evidence>
<evidence type="ECO:0000256" key="4">
    <source>
        <dbReference type="ARBA" id="ARBA00022695"/>
    </source>
</evidence>
<dbReference type="InterPro" id="IPR004868">
    <property type="entry name" value="DNA-dir_DNA_pol_B_mt/vir"/>
</dbReference>
<evidence type="ECO:0000313" key="10">
    <source>
        <dbReference type="EMBL" id="KAJ1528161.1"/>
    </source>
</evidence>
<evidence type="ECO:0000256" key="7">
    <source>
        <dbReference type="ARBA" id="ARBA00023125"/>
    </source>
</evidence>
<comment type="caution">
    <text evidence="10">The sequence shown here is derived from an EMBL/GenBank/DDBJ whole genome shotgun (WGS) entry which is preliminary data.</text>
</comment>
<evidence type="ECO:0000256" key="5">
    <source>
        <dbReference type="ARBA" id="ARBA00022705"/>
    </source>
</evidence>
<evidence type="ECO:0000256" key="3">
    <source>
        <dbReference type="ARBA" id="ARBA00022679"/>
    </source>
</evidence>
<accession>A0AAV7XT03</accession>
<dbReference type="GO" id="GO:0003887">
    <property type="term" value="F:DNA-directed DNA polymerase activity"/>
    <property type="evidence" value="ECO:0007669"/>
    <property type="project" value="UniProtKB-KW"/>
</dbReference>